<organism evidence="3 4">
    <name type="scientific">Weissella diestrammenae</name>
    <dbReference type="NCBI Taxonomy" id="1162633"/>
    <lineage>
        <taxon>Bacteria</taxon>
        <taxon>Bacillati</taxon>
        <taxon>Bacillota</taxon>
        <taxon>Bacilli</taxon>
        <taxon>Lactobacillales</taxon>
        <taxon>Lactobacillaceae</taxon>
        <taxon>Weissella</taxon>
    </lineage>
</organism>
<sequence>MVGMGQAFKLFWQRYVDFTGRSTRAEYWWVTLWLVIIYTILIIALAIAGISMIATATSSVTNSSVSSNFIGQMLAAGGVWLFMIFSIIVLFTLAIIIPSLALTVRRFRDAGLKTWAIWTLIGVNWLFSGADSVQNFTSDGRAFSVLSFIISVLMFIISVLATNTLSQMGGIGNGQEDAPVEVAPVSAETTTDSIAEAESESVQSEMTSEINRVEKDNEI</sequence>
<feature type="transmembrane region" description="Helical" evidence="2">
    <location>
        <begin position="27"/>
        <end position="54"/>
    </location>
</feature>
<accession>A0A7G9T7D5</accession>
<evidence type="ECO:0000256" key="1">
    <source>
        <dbReference type="SAM" id="MobiDB-lite"/>
    </source>
</evidence>
<dbReference type="RefSeq" id="WP_187529838.1">
    <property type="nucleotide sequence ID" value="NZ_CP060724.1"/>
</dbReference>
<dbReference type="AlphaFoldDB" id="A0A7G9T7D5"/>
<feature type="transmembrane region" description="Helical" evidence="2">
    <location>
        <begin position="74"/>
        <end position="100"/>
    </location>
</feature>
<protein>
    <submittedName>
        <fullName evidence="3">DUF805 domain-containing protein</fullName>
    </submittedName>
</protein>
<gene>
    <name evidence="3" type="ORF">H9L19_03955</name>
</gene>
<feature type="transmembrane region" description="Helical" evidence="2">
    <location>
        <begin position="112"/>
        <end position="130"/>
    </location>
</feature>
<dbReference type="InterPro" id="IPR008523">
    <property type="entry name" value="DUF805"/>
</dbReference>
<evidence type="ECO:0000256" key="2">
    <source>
        <dbReference type="SAM" id="Phobius"/>
    </source>
</evidence>
<dbReference type="KEGG" id="wdi:H9L19_03955"/>
<feature type="compositionally biased region" description="Polar residues" evidence="1">
    <location>
        <begin position="200"/>
        <end position="210"/>
    </location>
</feature>
<keyword evidence="2" id="KW-1133">Transmembrane helix</keyword>
<name>A0A7G9T7D5_9LACO</name>
<evidence type="ECO:0000313" key="3">
    <source>
        <dbReference type="EMBL" id="QNN76010.1"/>
    </source>
</evidence>
<dbReference type="Pfam" id="PF05656">
    <property type="entry name" value="DUF805"/>
    <property type="match status" value="1"/>
</dbReference>
<dbReference type="EMBL" id="CP060724">
    <property type="protein sequence ID" value="QNN76010.1"/>
    <property type="molecule type" value="Genomic_DNA"/>
</dbReference>
<dbReference type="PANTHER" id="PTHR34980:SF2">
    <property type="entry name" value="INNER MEMBRANE PROTEIN YHAH-RELATED"/>
    <property type="match status" value="1"/>
</dbReference>
<dbReference type="Proteomes" id="UP000515800">
    <property type="component" value="Chromosome"/>
</dbReference>
<keyword evidence="2" id="KW-0472">Membrane</keyword>
<reference evidence="3 4" key="1">
    <citation type="submission" date="2020-08" db="EMBL/GenBank/DDBJ databases">
        <title>Genome sequence of Weissella diestrammenae KACC 16890T.</title>
        <authorList>
            <person name="Hyun D.-W."/>
            <person name="Bae J.-W."/>
        </authorList>
    </citation>
    <scope>NUCLEOTIDE SEQUENCE [LARGE SCALE GENOMIC DNA]</scope>
    <source>
        <strain evidence="3 4">KACC 16890</strain>
    </source>
</reference>
<dbReference type="GO" id="GO:0005886">
    <property type="term" value="C:plasma membrane"/>
    <property type="evidence" value="ECO:0007669"/>
    <property type="project" value="TreeGrafter"/>
</dbReference>
<proteinExistence type="predicted"/>
<keyword evidence="4" id="KW-1185">Reference proteome</keyword>
<feature type="transmembrane region" description="Helical" evidence="2">
    <location>
        <begin position="142"/>
        <end position="161"/>
    </location>
</feature>
<dbReference type="PANTHER" id="PTHR34980">
    <property type="entry name" value="INNER MEMBRANE PROTEIN-RELATED-RELATED"/>
    <property type="match status" value="1"/>
</dbReference>
<evidence type="ECO:0000313" key="4">
    <source>
        <dbReference type="Proteomes" id="UP000515800"/>
    </source>
</evidence>
<keyword evidence="2" id="KW-0812">Transmembrane</keyword>
<feature type="region of interest" description="Disordered" evidence="1">
    <location>
        <begin position="189"/>
        <end position="219"/>
    </location>
</feature>